<dbReference type="AlphaFoldDB" id="F8X1C4"/>
<evidence type="ECO:0000313" key="2">
    <source>
        <dbReference type="EMBL" id="EGK03396.1"/>
    </source>
</evidence>
<comment type="caution">
    <text evidence="2">The sequence shown here is derived from an EMBL/GenBank/DDBJ whole genome shotgun (WGS) entry which is preliminary data.</text>
</comment>
<dbReference type="GeneID" id="78084056"/>
<keyword evidence="1" id="KW-1133">Transmembrane helix</keyword>
<keyword evidence="1" id="KW-0472">Membrane</keyword>
<keyword evidence="1" id="KW-0812">Transmembrane</keyword>
<keyword evidence="3" id="KW-1185">Reference proteome</keyword>
<gene>
    <name evidence="2" type="ORF">HMPREF9456_02033</name>
</gene>
<dbReference type="Proteomes" id="UP000006420">
    <property type="component" value="Unassembled WGS sequence"/>
</dbReference>
<dbReference type="HOGENOM" id="CLU_1882467_0_0_10"/>
<dbReference type="STRING" id="742767.HMPREF9456_02033"/>
<name>F8X1C4_9BACT</name>
<organism evidence="2 3">
    <name type="scientific">Dysgonomonas mossii DSM 22836</name>
    <dbReference type="NCBI Taxonomy" id="742767"/>
    <lineage>
        <taxon>Bacteria</taxon>
        <taxon>Pseudomonadati</taxon>
        <taxon>Bacteroidota</taxon>
        <taxon>Bacteroidia</taxon>
        <taxon>Bacteroidales</taxon>
        <taxon>Dysgonomonadaceae</taxon>
        <taxon>Dysgonomonas</taxon>
    </lineage>
</organism>
<protein>
    <submittedName>
        <fullName evidence="2">Uncharacterized protein</fullName>
    </submittedName>
</protein>
<feature type="transmembrane region" description="Helical" evidence="1">
    <location>
        <begin position="67"/>
        <end position="87"/>
    </location>
</feature>
<sequence length="135" mass="15651">MFDYLFYRFYDIYKRKEGDTSAFSATAAISFIQILIISSIILSISFITNIILSVNFLTPMALAIGETLSKFIIVLLSSLLFICNYLKYRKSLDKIISKHSKSELNRKLKMWIIFLIMPATMTFPFALRYILSSFL</sequence>
<proteinExistence type="predicted"/>
<dbReference type="RefSeq" id="WP_006843403.1">
    <property type="nucleotide sequence ID" value="NZ_AQWJ01000003.1"/>
</dbReference>
<dbReference type="EMBL" id="ADLW01000007">
    <property type="protein sequence ID" value="EGK03396.1"/>
    <property type="molecule type" value="Genomic_DNA"/>
</dbReference>
<feature type="transmembrane region" description="Helical" evidence="1">
    <location>
        <begin position="21"/>
        <end position="47"/>
    </location>
</feature>
<feature type="transmembrane region" description="Helical" evidence="1">
    <location>
        <begin position="108"/>
        <end position="131"/>
    </location>
</feature>
<accession>F8X1C4</accession>
<evidence type="ECO:0000256" key="1">
    <source>
        <dbReference type="SAM" id="Phobius"/>
    </source>
</evidence>
<reference evidence="2 3" key="1">
    <citation type="submission" date="2011-04" db="EMBL/GenBank/DDBJ databases">
        <title>The Genome Sequence of Dysgonomonas mossii DSM 22836.</title>
        <authorList>
            <consortium name="The Broad Institute Genome Sequencing Platform"/>
            <person name="Earl A."/>
            <person name="Ward D."/>
            <person name="Feldgarden M."/>
            <person name="Gevers D."/>
            <person name="Pudlo N."/>
            <person name="Martens E."/>
            <person name="Allen-Vercoe E."/>
            <person name="Young S.K."/>
            <person name="Zeng Q."/>
            <person name="Gargeya S."/>
            <person name="Fitzgerald M."/>
            <person name="Haas B."/>
            <person name="Abouelleil A."/>
            <person name="Alvarado L."/>
            <person name="Arachchi H.M."/>
            <person name="Berlin A."/>
            <person name="Brown A."/>
            <person name="Chapman S.B."/>
            <person name="Chen Z."/>
            <person name="Dunbar C."/>
            <person name="Freedman E."/>
            <person name="Gearin G."/>
            <person name="Gellesch M."/>
            <person name="Goldberg J."/>
            <person name="Griggs A."/>
            <person name="Gujja S."/>
            <person name="Heiman D."/>
            <person name="Howarth C."/>
            <person name="Larson L."/>
            <person name="Lui A."/>
            <person name="MacDonald P.J.P."/>
            <person name="Mehta T."/>
            <person name="Montmayeur A."/>
            <person name="Murphy C."/>
            <person name="Neiman D."/>
            <person name="Pearson M."/>
            <person name="Priest M."/>
            <person name="Roberts A."/>
            <person name="Saif S."/>
            <person name="Shea T."/>
            <person name="Shenoy N."/>
            <person name="Sisk P."/>
            <person name="Stolte C."/>
            <person name="Sykes S."/>
            <person name="Yandava C."/>
            <person name="Wortman J."/>
            <person name="Nusbaum C."/>
            <person name="Birren B."/>
        </authorList>
    </citation>
    <scope>NUCLEOTIDE SEQUENCE [LARGE SCALE GENOMIC DNA]</scope>
    <source>
        <strain evidence="2 3">DSM 22836</strain>
    </source>
</reference>
<evidence type="ECO:0000313" key="3">
    <source>
        <dbReference type="Proteomes" id="UP000006420"/>
    </source>
</evidence>